<dbReference type="Pfam" id="PF03966">
    <property type="entry name" value="Trm112p"/>
    <property type="match status" value="1"/>
</dbReference>
<proteinExistence type="predicted"/>
<organism evidence="1 2">
    <name type="scientific">Rodentibacter haemolyticus</name>
    <dbReference type="NCBI Taxonomy" id="2778911"/>
    <lineage>
        <taxon>Bacteria</taxon>
        <taxon>Pseudomonadati</taxon>
        <taxon>Pseudomonadota</taxon>
        <taxon>Gammaproteobacteria</taxon>
        <taxon>Pasteurellales</taxon>
        <taxon>Pasteurellaceae</taxon>
        <taxon>Rodentibacter</taxon>
    </lineage>
</organism>
<dbReference type="RefSeq" id="WP_194811919.1">
    <property type="nucleotide sequence ID" value="NZ_CP063056.1"/>
</dbReference>
<evidence type="ECO:0000313" key="2">
    <source>
        <dbReference type="Proteomes" id="UP000663069"/>
    </source>
</evidence>
<dbReference type="EMBL" id="CP063056">
    <property type="protein sequence ID" value="QPB42337.1"/>
    <property type="molecule type" value="Genomic_DNA"/>
</dbReference>
<gene>
    <name evidence="1" type="ORF">IHV77_10595</name>
</gene>
<accession>A0ABX6UWV6</accession>
<sequence>MFERLNPKLLEVIACPRCLGRLQYDAKNQRLICRYEQIAYPIENGVPILVAEKAEIIREN</sequence>
<reference evidence="1 2" key="1">
    <citation type="submission" date="2020-10" db="EMBL/GenBank/DDBJ databases">
        <title>Genome Sequencing of Rodentibacter spp. strain DSM111151.</title>
        <authorList>
            <person name="Benga L."/>
            <person name="Lautwein T."/>
        </authorList>
    </citation>
    <scope>NUCLEOTIDE SEQUENCE [LARGE SCALE GENOMIC DNA]</scope>
    <source>
        <strain evidence="1 2">DSM 111151</strain>
    </source>
</reference>
<protein>
    <submittedName>
        <fullName evidence="1">Trm112 family protein</fullName>
    </submittedName>
</protein>
<dbReference type="Proteomes" id="UP000663069">
    <property type="component" value="Chromosome"/>
</dbReference>
<dbReference type="PANTHER" id="PTHR33505">
    <property type="entry name" value="ZGC:162634"/>
    <property type="match status" value="1"/>
</dbReference>
<name>A0ABX6UWV6_9PAST</name>
<dbReference type="InterPro" id="IPR005651">
    <property type="entry name" value="Trm112-like"/>
</dbReference>
<dbReference type="SUPFAM" id="SSF158997">
    <property type="entry name" value="Trm112p-like"/>
    <property type="match status" value="1"/>
</dbReference>
<evidence type="ECO:0000313" key="1">
    <source>
        <dbReference type="EMBL" id="QPB42337.1"/>
    </source>
</evidence>
<dbReference type="PANTHER" id="PTHR33505:SF4">
    <property type="entry name" value="PROTEIN PREY, MITOCHONDRIAL"/>
    <property type="match status" value="1"/>
</dbReference>
<dbReference type="Gene3D" id="2.20.25.10">
    <property type="match status" value="1"/>
</dbReference>
<keyword evidence="2" id="KW-1185">Reference proteome</keyword>